<dbReference type="Proteomes" id="UP001141806">
    <property type="component" value="Unassembled WGS sequence"/>
</dbReference>
<reference evidence="2" key="1">
    <citation type="journal article" date="2023" name="Plant J.">
        <title>The genome of the king protea, Protea cynaroides.</title>
        <authorList>
            <person name="Chang J."/>
            <person name="Duong T.A."/>
            <person name="Schoeman C."/>
            <person name="Ma X."/>
            <person name="Roodt D."/>
            <person name="Barker N."/>
            <person name="Li Z."/>
            <person name="Van de Peer Y."/>
            <person name="Mizrachi E."/>
        </authorList>
    </citation>
    <scope>NUCLEOTIDE SEQUENCE</scope>
    <source>
        <tissue evidence="2">Young leaves</tissue>
    </source>
</reference>
<dbReference type="AlphaFoldDB" id="A0A9Q0JXS4"/>
<protein>
    <recommendedName>
        <fullName evidence="1">PARP catalytic domain-containing protein</fullName>
    </recommendedName>
</protein>
<dbReference type="InterPro" id="IPR012317">
    <property type="entry name" value="Poly(ADP-ribose)pol_cat_dom"/>
</dbReference>
<dbReference type="Pfam" id="PF00644">
    <property type="entry name" value="PARP"/>
    <property type="match status" value="1"/>
</dbReference>
<dbReference type="GO" id="GO:0003950">
    <property type="term" value="F:NAD+ poly-ADP-ribosyltransferase activity"/>
    <property type="evidence" value="ECO:0007669"/>
    <property type="project" value="InterPro"/>
</dbReference>
<comment type="caution">
    <text evidence="2">The sequence shown here is derived from an EMBL/GenBank/DDBJ whole genome shotgun (WGS) entry which is preliminary data.</text>
</comment>
<dbReference type="OrthoDB" id="2017365at2759"/>
<organism evidence="2 3">
    <name type="scientific">Protea cynaroides</name>
    <dbReference type="NCBI Taxonomy" id="273540"/>
    <lineage>
        <taxon>Eukaryota</taxon>
        <taxon>Viridiplantae</taxon>
        <taxon>Streptophyta</taxon>
        <taxon>Embryophyta</taxon>
        <taxon>Tracheophyta</taxon>
        <taxon>Spermatophyta</taxon>
        <taxon>Magnoliopsida</taxon>
        <taxon>Proteales</taxon>
        <taxon>Proteaceae</taxon>
        <taxon>Protea</taxon>
    </lineage>
</organism>
<dbReference type="EMBL" id="JAMYWD010000011">
    <property type="protein sequence ID" value="KAJ4956569.1"/>
    <property type="molecule type" value="Genomic_DNA"/>
</dbReference>
<keyword evidence="3" id="KW-1185">Reference proteome</keyword>
<accession>A0A9Q0JXS4</accession>
<evidence type="ECO:0000313" key="2">
    <source>
        <dbReference type="EMBL" id="KAJ4956569.1"/>
    </source>
</evidence>
<proteinExistence type="predicted"/>
<evidence type="ECO:0000313" key="3">
    <source>
        <dbReference type="Proteomes" id="UP001141806"/>
    </source>
</evidence>
<feature type="domain" description="PARP catalytic" evidence="1">
    <location>
        <begin position="20"/>
        <end position="94"/>
    </location>
</feature>
<gene>
    <name evidence="2" type="ORF">NE237_013352</name>
</gene>
<evidence type="ECO:0000259" key="1">
    <source>
        <dbReference type="Pfam" id="PF00644"/>
    </source>
</evidence>
<sequence length="114" mass="12332">MVKVISSLISISSRPMHQCSRLTNFVGILSQGQRIAPPLPDASETGYLAFSFLCVCVQYLFTDRNDPIGPRLLSEVAALGELYELKKASVSQQSISHSDVRDKLASSVACVGLC</sequence>
<name>A0A9Q0JXS4_9MAGN</name>